<proteinExistence type="predicted"/>
<protein>
    <submittedName>
        <fullName evidence="1">Uncharacterized protein</fullName>
    </submittedName>
</protein>
<gene>
    <name evidence="1" type="ORF">C8D89_107141</name>
</gene>
<dbReference type="AlphaFoldDB" id="A0A2U1FA07"/>
<evidence type="ECO:0000313" key="2">
    <source>
        <dbReference type="Proteomes" id="UP000245639"/>
    </source>
</evidence>
<organism evidence="1 2">
    <name type="scientific">Actinomycetospora cinnamomea</name>
    <dbReference type="NCBI Taxonomy" id="663609"/>
    <lineage>
        <taxon>Bacteria</taxon>
        <taxon>Bacillati</taxon>
        <taxon>Actinomycetota</taxon>
        <taxon>Actinomycetes</taxon>
        <taxon>Pseudonocardiales</taxon>
        <taxon>Pseudonocardiaceae</taxon>
        <taxon>Actinomycetospora</taxon>
    </lineage>
</organism>
<comment type="caution">
    <text evidence="1">The sequence shown here is derived from an EMBL/GenBank/DDBJ whole genome shotgun (WGS) entry which is preliminary data.</text>
</comment>
<accession>A0A2U1FA07</accession>
<keyword evidence="2" id="KW-1185">Reference proteome</keyword>
<name>A0A2U1FA07_9PSEU</name>
<reference evidence="1 2" key="1">
    <citation type="submission" date="2018-04" db="EMBL/GenBank/DDBJ databases">
        <title>Genomic Encyclopedia of Type Strains, Phase IV (KMG-IV): sequencing the most valuable type-strain genomes for metagenomic binning, comparative biology and taxonomic classification.</title>
        <authorList>
            <person name="Goeker M."/>
        </authorList>
    </citation>
    <scope>NUCLEOTIDE SEQUENCE [LARGE SCALE GENOMIC DNA]</scope>
    <source>
        <strain evidence="1 2">DSM 45771</strain>
    </source>
</reference>
<sequence length="46" mass="4914">MASSTDSCTLPDTSRVYTPFALRACARLPVPGHGHALTSAERKLAR</sequence>
<evidence type="ECO:0000313" key="1">
    <source>
        <dbReference type="EMBL" id="PVZ08979.1"/>
    </source>
</evidence>
<dbReference type="EMBL" id="QEKW01000007">
    <property type="protein sequence ID" value="PVZ08979.1"/>
    <property type="molecule type" value="Genomic_DNA"/>
</dbReference>
<dbReference type="Proteomes" id="UP000245639">
    <property type="component" value="Unassembled WGS sequence"/>
</dbReference>